<sequence length="247" mass="24809">MTQPVIEAGDITSSNNETSETSQLVSYPAYEIGDLLIQFYMGDDDIDDTITPPGNGGNGETLILTTSGSGGNSTNGPVSGIVAWVGDASKIPGTLEWTRGAAEQWAGRCVKVLAGEFDPTTPLAVVSGYDGSPIATTDCATPTWAIGAGDAGGTVVVGFCIDIQPITVTPGGWTLLVHADHGAIASAVAVRDAATSASETIASVDFTIAANRTSSTIAVVVRPPAAGGANPKGPLGMPLHGPFGGPI</sequence>
<reference evidence="2" key="1">
    <citation type="journal article" date="2015" name="Nature">
        <title>Complex archaea that bridge the gap between prokaryotes and eukaryotes.</title>
        <authorList>
            <person name="Spang A."/>
            <person name="Saw J.H."/>
            <person name="Jorgensen S.L."/>
            <person name="Zaremba-Niedzwiedzka K."/>
            <person name="Martijn J."/>
            <person name="Lind A.E."/>
            <person name="van Eijk R."/>
            <person name="Schleper C."/>
            <person name="Guy L."/>
            <person name="Ettema T.J."/>
        </authorList>
    </citation>
    <scope>NUCLEOTIDE SEQUENCE</scope>
</reference>
<name>A0A0F9CN18_9ZZZZ</name>
<feature type="compositionally biased region" description="Low complexity" evidence="1">
    <location>
        <begin position="12"/>
        <end position="22"/>
    </location>
</feature>
<dbReference type="EMBL" id="LAZR01032550">
    <property type="protein sequence ID" value="KKL50569.1"/>
    <property type="molecule type" value="Genomic_DNA"/>
</dbReference>
<accession>A0A0F9CN18</accession>
<evidence type="ECO:0000256" key="1">
    <source>
        <dbReference type="SAM" id="MobiDB-lite"/>
    </source>
</evidence>
<gene>
    <name evidence="2" type="ORF">LCGC14_2304170</name>
</gene>
<comment type="caution">
    <text evidence="2">The sequence shown here is derived from an EMBL/GenBank/DDBJ whole genome shotgun (WGS) entry which is preliminary data.</text>
</comment>
<evidence type="ECO:0000313" key="2">
    <source>
        <dbReference type="EMBL" id="KKL50569.1"/>
    </source>
</evidence>
<proteinExistence type="predicted"/>
<feature type="region of interest" description="Disordered" evidence="1">
    <location>
        <begin position="1"/>
        <end position="22"/>
    </location>
</feature>
<dbReference type="AlphaFoldDB" id="A0A0F9CN18"/>
<protein>
    <submittedName>
        <fullName evidence="2">Uncharacterized protein</fullName>
    </submittedName>
</protein>
<organism evidence="2">
    <name type="scientific">marine sediment metagenome</name>
    <dbReference type="NCBI Taxonomy" id="412755"/>
    <lineage>
        <taxon>unclassified sequences</taxon>
        <taxon>metagenomes</taxon>
        <taxon>ecological metagenomes</taxon>
    </lineage>
</organism>